<dbReference type="Proteomes" id="UP000277460">
    <property type="component" value="Segment"/>
</dbReference>
<sequence>MSIFDKPMKALTCEICGSMQDVRIERSMETMRNKSYCRKCRQALKNTKSITAVLPSIPRSTGATGRMLLKAILRASMKPTDHVVVVTHSSDYARTLRQRAGIIIVHCFGRHADQTSHDTLEFAGCKISFKSKTVMERLDTSGLTIFEDNGIAVTEMEKLGKKENLAAPSFKLPPKFKPILNNSFGEDHGTDEEYP</sequence>
<gene>
    <name evidence="1" type="ORF">NVP1224A_17</name>
</gene>
<accession>A0A2I7RRX2</accession>
<evidence type="ECO:0000313" key="1">
    <source>
        <dbReference type="EMBL" id="AUR96384.1"/>
    </source>
</evidence>
<proteinExistence type="predicted"/>
<name>A0A2I7RRX2_9CAUD</name>
<evidence type="ECO:0000313" key="2">
    <source>
        <dbReference type="Proteomes" id="UP000277460"/>
    </source>
</evidence>
<keyword evidence="2" id="KW-1185">Reference proteome</keyword>
<organism evidence="1 2">
    <name type="scientific">Vibrio phage 1.224.A._10N.261.48.B1</name>
    <dbReference type="NCBI Taxonomy" id="1881226"/>
    <lineage>
        <taxon>Viruses</taxon>
        <taxon>Duplodnaviria</taxon>
        <taxon>Heunggongvirae</taxon>
        <taxon>Uroviricota</taxon>
        <taxon>Caudoviricetes</taxon>
        <taxon>Schitoviridae</taxon>
        <taxon>Mukerjeevirus</taxon>
        <taxon>Mukerjeevirus mv48B1</taxon>
    </lineage>
</organism>
<reference evidence="1 2" key="1">
    <citation type="submission" date="2017-11" db="EMBL/GenBank/DDBJ databases">
        <title>A major lineage of nontailed dsDNA viruses as unrecognized killers of marine bacteria.</title>
        <authorList>
            <person name="Kauffman K.M."/>
            <person name="Hussain F.A."/>
            <person name="Yang J."/>
            <person name="Arevalo P."/>
            <person name="Brown J.M."/>
            <person name="Chang W.K."/>
            <person name="VanInsberghe D."/>
            <person name="Elsherbini J."/>
            <person name="Cutler M.B."/>
            <person name="Kelly L."/>
            <person name="Polz M.F."/>
        </authorList>
    </citation>
    <scope>NUCLEOTIDE SEQUENCE [LARGE SCALE GENOMIC DNA]</scope>
</reference>
<protein>
    <submittedName>
        <fullName evidence="1">Uncharacterized protein</fullName>
    </submittedName>
</protein>
<dbReference type="EMBL" id="MG592591">
    <property type="protein sequence ID" value="AUR96384.1"/>
    <property type="molecule type" value="Genomic_DNA"/>
</dbReference>